<accession>Q0W6N2</accession>
<evidence type="ECO:0000313" key="7">
    <source>
        <dbReference type="EMBL" id="CAJ35961.1"/>
    </source>
</evidence>
<dbReference type="KEGG" id="rci:RCIX547"/>
<dbReference type="eggNOG" id="arCOG02642">
    <property type="taxonomic scope" value="Archaea"/>
</dbReference>
<name>Q0W6N2_METAR</name>
<sequence>MAGLISKVFKAKWLLLGIALVLLLVWILRPFLDVFVYGIFVYYITRPIKQWLSRYIKNEGILVSVSLLMLALPLIILIAYTLLVGMSQLMAVVNSYGLTAALPSGPLTNMTTSFSQLHSNLTSGNFTLESVTDITRQDWYKTISGYSGNLPLLQAIAFSTGSTIVDIAFKLFIIFLVGFYMLKEDAHMQRWFAGTFPKLMDEHNRLLPRYASAVDADLQKLFFGNLLSIVFFAIIAAVVFEGLSIFAPVPSLQIPSPILLGILCGVSALIPIVGMWLVAGPLFLYLLISSLIAGTLFTHFGYFLFMVLAIFVFVLTIPSFVIQPFMARGQVHSGLLMFAYVLGPLVFGISGLFLGAIVLVLVTHYFGIVVPEMAAEGQESHDFDL</sequence>
<evidence type="ECO:0008006" key="9">
    <source>
        <dbReference type="Google" id="ProtNLM"/>
    </source>
</evidence>
<organism evidence="7 8">
    <name type="scientific">Methanocella arvoryzae (strain DSM 22066 / NBRC 105507 / MRE50)</name>
    <dbReference type="NCBI Taxonomy" id="351160"/>
    <lineage>
        <taxon>Archaea</taxon>
        <taxon>Methanobacteriati</taxon>
        <taxon>Methanobacteriota</taxon>
        <taxon>Stenosarchaea group</taxon>
        <taxon>Methanomicrobia</taxon>
        <taxon>Methanocellales</taxon>
        <taxon>Methanocellaceae</taxon>
        <taxon>Methanocella</taxon>
    </lineage>
</organism>
<evidence type="ECO:0000313" key="8">
    <source>
        <dbReference type="Proteomes" id="UP000000663"/>
    </source>
</evidence>
<evidence type="ECO:0000256" key="6">
    <source>
        <dbReference type="SAM" id="Phobius"/>
    </source>
</evidence>
<evidence type="ECO:0000256" key="1">
    <source>
        <dbReference type="ARBA" id="ARBA00004141"/>
    </source>
</evidence>
<dbReference type="EMBL" id="AM114193">
    <property type="protein sequence ID" value="CAJ35961.1"/>
    <property type="molecule type" value="Genomic_DNA"/>
</dbReference>
<reference evidence="7 8" key="1">
    <citation type="journal article" date="2006" name="Science">
        <title>Genome of rice cluster I archaea -- the key methane producers in the rice rhizosphere.</title>
        <authorList>
            <person name="Erkel C."/>
            <person name="Kube M."/>
            <person name="Reinhardt R."/>
            <person name="Liesack W."/>
        </authorList>
    </citation>
    <scope>NUCLEOTIDE SEQUENCE [LARGE SCALE GENOMIC DNA]</scope>
    <source>
        <strain evidence="8">DSM 22066 / NBRC 105507 / MRE50</strain>
    </source>
</reference>
<dbReference type="GeneID" id="5144368"/>
<evidence type="ECO:0000256" key="2">
    <source>
        <dbReference type="ARBA" id="ARBA00009773"/>
    </source>
</evidence>
<dbReference type="STRING" id="351160.RCIX547"/>
<feature type="transmembrane region" description="Helical" evidence="6">
    <location>
        <begin position="61"/>
        <end position="83"/>
    </location>
</feature>
<dbReference type="Proteomes" id="UP000000663">
    <property type="component" value="Chromosome"/>
</dbReference>
<gene>
    <name evidence="7" type="ORF">RCIX547</name>
</gene>
<keyword evidence="5 6" id="KW-0472">Membrane</keyword>
<protein>
    <recommendedName>
        <fullName evidence="9">AI-2E family transporter</fullName>
    </recommendedName>
</protein>
<dbReference type="PATRIC" id="fig|351160.9.peg.2273"/>
<dbReference type="AlphaFoldDB" id="Q0W6N2"/>
<feature type="transmembrane region" description="Helical" evidence="6">
    <location>
        <begin position="156"/>
        <end position="182"/>
    </location>
</feature>
<evidence type="ECO:0000256" key="3">
    <source>
        <dbReference type="ARBA" id="ARBA00022692"/>
    </source>
</evidence>
<keyword evidence="3 6" id="KW-0812">Transmembrane</keyword>
<dbReference type="Pfam" id="PF01594">
    <property type="entry name" value="AI-2E_transport"/>
    <property type="match status" value="1"/>
</dbReference>
<dbReference type="GO" id="GO:0016020">
    <property type="term" value="C:membrane"/>
    <property type="evidence" value="ECO:0007669"/>
    <property type="project" value="UniProtKB-SubCell"/>
</dbReference>
<dbReference type="PANTHER" id="PTHR21716:SF4">
    <property type="entry name" value="TRANSMEMBRANE PROTEIN 245"/>
    <property type="match status" value="1"/>
</dbReference>
<dbReference type="InterPro" id="IPR002549">
    <property type="entry name" value="AI-2E-like"/>
</dbReference>
<feature type="transmembrane region" description="Helical" evidence="6">
    <location>
        <begin position="334"/>
        <end position="362"/>
    </location>
</feature>
<feature type="transmembrane region" description="Helical" evidence="6">
    <location>
        <begin position="13"/>
        <end position="40"/>
    </location>
</feature>
<evidence type="ECO:0000256" key="5">
    <source>
        <dbReference type="ARBA" id="ARBA00023136"/>
    </source>
</evidence>
<dbReference type="OrthoDB" id="282734at2157"/>
<dbReference type="RefSeq" id="WP_012036544.1">
    <property type="nucleotide sequence ID" value="NC_009464.1"/>
</dbReference>
<comment type="subcellular location">
    <subcellularLocation>
        <location evidence="1">Membrane</location>
        <topology evidence="1">Multi-pass membrane protein</topology>
    </subcellularLocation>
</comment>
<dbReference type="PANTHER" id="PTHR21716">
    <property type="entry name" value="TRANSMEMBRANE PROTEIN"/>
    <property type="match status" value="1"/>
</dbReference>
<feature type="transmembrane region" description="Helical" evidence="6">
    <location>
        <begin position="300"/>
        <end position="322"/>
    </location>
</feature>
<feature type="transmembrane region" description="Helical" evidence="6">
    <location>
        <begin position="258"/>
        <end position="288"/>
    </location>
</feature>
<comment type="similarity">
    <text evidence="2">Belongs to the autoinducer-2 exporter (AI-2E) (TC 2.A.86) family.</text>
</comment>
<proteinExistence type="inferred from homology"/>
<keyword evidence="4 6" id="KW-1133">Transmembrane helix</keyword>
<feature type="transmembrane region" description="Helical" evidence="6">
    <location>
        <begin position="226"/>
        <end position="246"/>
    </location>
</feature>
<evidence type="ECO:0000256" key="4">
    <source>
        <dbReference type="ARBA" id="ARBA00022989"/>
    </source>
</evidence>
<keyword evidence="8" id="KW-1185">Reference proteome</keyword>